<dbReference type="Gene3D" id="3.30.1370.110">
    <property type="match status" value="1"/>
</dbReference>
<organism evidence="3 4">
    <name type="scientific">Sphingobium cyanobacteriorum</name>
    <dbReference type="NCBI Taxonomy" id="3063954"/>
    <lineage>
        <taxon>Bacteria</taxon>
        <taxon>Pseudomonadati</taxon>
        <taxon>Pseudomonadota</taxon>
        <taxon>Alphaproteobacteria</taxon>
        <taxon>Sphingomonadales</taxon>
        <taxon>Sphingomonadaceae</taxon>
        <taxon>Sphingobium</taxon>
    </lineage>
</organism>
<comment type="caution">
    <text evidence="3">The sequence shown here is derived from an EMBL/GenBank/DDBJ whole genome shotgun (WGS) entry which is preliminary data.</text>
</comment>
<reference evidence="3" key="1">
    <citation type="submission" date="2023-07" db="EMBL/GenBank/DDBJ databases">
        <title>Bacterial whole genome sequence for Sphingobium sp. HBC34.</title>
        <authorList>
            <person name="Le V."/>
            <person name="Ko S.-R."/>
            <person name="Ahn C.-Y."/>
            <person name="Oh H.-M."/>
        </authorList>
    </citation>
    <scope>NUCLEOTIDE SEQUENCE</scope>
    <source>
        <strain evidence="3">HBC34</strain>
    </source>
</reference>
<dbReference type="RefSeq" id="WP_304534951.1">
    <property type="nucleotide sequence ID" value="NZ_JAUQOM010000002.1"/>
</dbReference>
<evidence type="ECO:0000313" key="4">
    <source>
        <dbReference type="Proteomes" id="UP001176471"/>
    </source>
</evidence>
<dbReference type="InterPro" id="IPR036063">
    <property type="entry name" value="Smr_dom_sf"/>
</dbReference>
<name>A0ABT8ZIS0_9SPHN</name>
<dbReference type="PANTHER" id="PTHR35562">
    <property type="entry name" value="DNA ENDONUCLEASE SMRA-RELATED"/>
    <property type="match status" value="1"/>
</dbReference>
<feature type="region of interest" description="Disordered" evidence="1">
    <location>
        <begin position="25"/>
        <end position="57"/>
    </location>
</feature>
<dbReference type="PANTHER" id="PTHR35562:SF2">
    <property type="entry name" value="DNA ENDONUCLEASE SMRA-RELATED"/>
    <property type="match status" value="1"/>
</dbReference>
<protein>
    <submittedName>
        <fullName evidence="3">Smr/MutS family protein</fullName>
    </submittedName>
</protein>
<dbReference type="SUPFAM" id="SSF160443">
    <property type="entry name" value="SMR domain-like"/>
    <property type="match status" value="1"/>
</dbReference>
<evidence type="ECO:0000313" key="3">
    <source>
        <dbReference type="EMBL" id="MDO7834437.1"/>
    </source>
</evidence>
<dbReference type="InterPro" id="IPR002625">
    <property type="entry name" value="Smr_dom"/>
</dbReference>
<evidence type="ECO:0000259" key="2">
    <source>
        <dbReference type="PROSITE" id="PS50828"/>
    </source>
</evidence>
<gene>
    <name evidence="3" type="ORF">Q4610_05200</name>
</gene>
<dbReference type="EMBL" id="JAUQOM010000002">
    <property type="protein sequence ID" value="MDO7834437.1"/>
    <property type="molecule type" value="Genomic_DNA"/>
</dbReference>
<evidence type="ECO:0000256" key="1">
    <source>
        <dbReference type="SAM" id="MobiDB-lite"/>
    </source>
</evidence>
<accession>A0ABT8ZIS0</accession>
<sequence>MARRRLSTDEEALWNALIRSVRPIRPNARPVARPATQEAMATPAVPDPAPRPAPKGLTLPPQRPIAAPPLKPPAAVLDSGWERRIRGGTISPDMSIDLHGHTLAAAHAQLNQAIAQGLARDARVLLVVTGKPPKSAATGAGARRGAIRGEIGHWLETSPYADRIASVRIAHPRHGGDGALYLILRRKK</sequence>
<feature type="domain" description="Smr" evidence="2">
    <location>
        <begin position="96"/>
        <end position="185"/>
    </location>
</feature>
<proteinExistence type="predicted"/>
<dbReference type="Proteomes" id="UP001176471">
    <property type="component" value="Unassembled WGS sequence"/>
</dbReference>
<keyword evidence="4" id="KW-1185">Reference proteome</keyword>
<dbReference type="PROSITE" id="PS50828">
    <property type="entry name" value="SMR"/>
    <property type="match status" value="1"/>
</dbReference>
<dbReference type="Pfam" id="PF01713">
    <property type="entry name" value="Smr"/>
    <property type="match status" value="1"/>
</dbReference>